<dbReference type="InterPro" id="IPR006935">
    <property type="entry name" value="Helicase/UvrB_N"/>
</dbReference>
<name>A0A1X0YE88_9BACT</name>
<accession>A0A1X0YE88</accession>
<dbReference type="InterPro" id="IPR001650">
    <property type="entry name" value="Helicase_C-like"/>
</dbReference>
<dbReference type="Pfam" id="PF00717">
    <property type="entry name" value="Peptidase_S24"/>
    <property type="match status" value="1"/>
</dbReference>
<dbReference type="SUPFAM" id="SSF51306">
    <property type="entry name" value="LexA/Signal peptidase"/>
    <property type="match status" value="1"/>
</dbReference>
<dbReference type="PANTHER" id="PTHR47396">
    <property type="entry name" value="TYPE I RESTRICTION ENZYME ECOKI R PROTEIN"/>
    <property type="match status" value="1"/>
</dbReference>
<dbReference type="CDD" id="cd06529">
    <property type="entry name" value="S24_LexA-like"/>
    <property type="match status" value="1"/>
</dbReference>
<dbReference type="InterPro" id="IPR027417">
    <property type="entry name" value="P-loop_NTPase"/>
</dbReference>
<dbReference type="GO" id="GO:0016787">
    <property type="term" value="F:hydrolase activity"/>
    <property type="evidence" value="ECO:0007669"/>
    <property type="project" value="InterPro"/>
</dbReference>
<reference evidence="2 3" key="1">
    <citation type="submission" date="2017-03" db="EMBL/GenBank/DDBJ databases">
        <title>Genome sequence of Geothermobacter sp. EPR-M, Deep-Sea Iron Reducer.</title>
        <authorList>
            <person name="Tully B."/>
            <person name="Savalia P."/>
            <person name="Abuyen K."/>
            <person name="Baughan C."/>
            <person name="Romero E."/>
            <person name="Ronkowski C."/>
            <person name="Torres B."/>
            <person name="Tremblay J."/>
            <person name="Trujillo A."/>
            <person name="Tyler M."/>
            <person name="Perez-Rodriguez I."/>
            <person name="Amend J."/>
        </authorList>
    </citation>
    <scope>NUCLEOTIDE SEQUENCE [LARGE SCALE GENOMIC DNA]</scope>
    <source>
        <strain evidence="2 3">EPR-M</strain>
    </source>
</reference>
<dbReference type="RefSeq" id="WP_085008473.1">
    <property type="nucleotide sequence ID" value="NZ_NAAD01000001.1"/>
</dbReference>
<dbReference type="Gene3D" id="3.40.50.300">
    <property type="entry name" value="P-loop containing nucleotide triphosphate hydrolases"/>
    <property type="match status" value="2"/>
</dbReference>
<dbReference type="InterPro" id="IPR039418">
    <property type="entry name" value="LexA-like"/>
</dbReference>
<evidence type="ECO:0000259" key="1">
    <source>
        <dbReference type="PROSITE" id="PS51192"/>
    </source>
</evidence>
<dbReference type="GO" id="GO:0005524">
    <property type="term" value="F:ATP binding"/>
    <property type="evidence" value="ECO:0007669"/>
    <property type="project" value="InterPro"/>
</dbReference>
<dbReference type="AlphaFoldDB" id="A0A1X0YE88"/>
<feature type="domain" description="Helicase ATP-binding" evidence="1">
    <location>
        <begin position="258"/>
        <end position="408"/>
    </location>
</feature>
<dbReference type="InterPro" id="IPR014001">
    <property type="entry name" value="Helicase_ATP-bd"/>
</dbReference>
<sequence length="1037" mass="119727">MFALSHSLHDVLESFGFTILKTIESGFVYENRDDTCIVVDVGICDLEDYRYVDYTSVQNSLFFEYERVFRFFYEEGQPVQLLKAEIDFFLNGADDPEKINRFGRNRSEQDVDPTRPEALFEDCFIEAFGESNRGVLFREFPYVDCAGKTRFVDYALFTTRQKIAIELNGESFHHPTVIGAKKYCSQLFKQNSLVSDGFKVFRWSERGMRDREKFIQELRLFLGAPQEFVEKAHLKVDRQLATIDLHDHQLDVLEQLASERASGRHNFLIVLPTGTGKTEIFIKDIERLKNRDRALKVLILVPSRKLRSQTIARLKLRLSAYRNVIGDDCFGAQEIIVQTYAFLHRHYFKLPRDAFDYIVVDEAHHSVAVGLRSVLEHFNPRHLIGVTATPERFDQRRLEEVFGEYESSLTLREAVEKGLVPPVRCYRIRSNVDLSAVRFNGREYVKTDLQRTLQVPSRDLLIAEILKKYFSGPFSDKQGVVFCVDIQHAKRMARCLNQHGISSIAVDGRDRKRADLGLQSYMNGDIRFLCACDLLTEGWDAPQTSILVMARPTFSRVLYTQQLGRGLRHHPGKEALYVLDVVDSYGAKLAPISLHALFGINRYCPFANVIEPDHAPGNGELVVLDGLYEGVRRVEPVDIFSFESMYGDFLNEEQLARELFVSTGTVKNWLRKGRIQADYSHRFGRSTLYFFNPEKVAEVRQRLGLSEHTESTRKKDFLEFLENRDYTFSYKIIFLLAFLKVRNVRHEASLPELLDLYQRFYLHILDKHGRCERPSCPYNREDYVRDQAGLQRSLLANPFEKFERKRFFHHCKDLNYIGLDSVLSRQLEESDYRTIVQQMEKDLSEYYRKLDISLDEEDYAFLLPEDDQIPADEKIVFQDAPAEEEKFRSVVPFYPLEIAAGSFMDSALPAEPESWVKMDGISGRKSFDDSMFVARIQGNSMEPDIGDGSYCLFTTRTGGTRQGKIVLARHDSLRDPETGATFTIKRYHSQKRVDPGMGWTHEHIVLKPANPAYKDIVIPEDEADAFAIVAFFVEVLG</sequence>
<dbReference type="GO" id="GO:0005829">
    <property type="term" value="C:cytosol"/>
    <property type="evidence" value="ECO:0007669"/>
    <property type="project" value="TreeGrafter"/>
</dbReference>
<dbReference type="SMART" id="SM00490">
    <property type="entry name" value="HELICc"/>
    <property type="match status" value="1"/>
</dbReference>
<protein>
    <recommendedName>
        <fullName evidence="1">Helicase ATP-binding domain-containing protein</fullName>
    </recommendedName>
</protein>
<dbReference type="STRING" id="1969733.B5V00_00675"/>
<dbReference type="Proteomes" id="UP000193136">
    <property type="component" value="Unassembled WGS sequence"/>
</dbReference>
<organism evidence="2 3">
    <name type="scientific">Geothermobacter hydrogeniphilus</name>
    <dbReference type="NCBI Taxonomy" id="1969733"/>
    <lineage>
        <taxon>Bacteria</taxon>
        <taxon>Pseudomonadati</taxon>
        <taxon>Thermodesulfobacteriota</taxon>
        <taxon>Desulfuromonadia</taxon>
        <taxon>Desulfuromonadales</taxon>
        <taxon>Geothermobacteraceae</taxon>
        <taxon>Geothermobacter</taxon>
    </lineage>
</organism>
<evidence type="ECO:0000313" key="2">
    <source>
        <dbReference type="EMBL" id="ORJ63412.1"/>
    </source>
</evidence>
<dbReference type="Pfam" id="PF04851">
    <property type="entry name" value="ResIII"/>
    <property type="match status" value="1"/>
</dbReference>
<dbReference type="InterPro" id="IPR050742">
    <property type="entry name" value="Helicase_Restrict-Modif_Enz"/>
</dbReference>
<dbReference type="PROSITE" id="PS51192">
    <property type="entry name" value="HELICASE_ATP_BIND_1"/>
    <property type="match status" value="1"/>
</dbReference>
<dbReference type="PANTHER" id="PTHR47396:SF1">
    <property type="entry name" value="ATP-DEPENDENT HELICASE IRC3-RELATED"/>
    <property type="match status" value="1"/>
</dbReference>
<dbReference type="Gene3D" id="2.10.109.10">
    <property type="entry name" value="Umud Fragment, subunit A"/>
    <property type="match status" value="1"/>
</dbReference>
<dbReference type="InterPro" id="IPR036286">
    <property type="entry name" value="LexA/Signal_pep-like_sf"/>
</dbReference>
<comment type="caution">
    <text evidence="2">The sequence shown here is derived from an EMBL/GenBank/DDBJ whole genome shotgun (WGS) entry which is preliminary data.</text>
</comment>
<evidence type="ECO:0000313" key="3">
    <source>
        <dbReference type="Proteomes" id="UP000193136"/>
    </source>
</evidence>
<dbReference type="OrthoDB" id="9804086at2"/>
<dbReference type="EMBL" id="NAAD01000001">
    <property type="protein sequence ID" value="ORJ63412.1"/>
    <property type="molecule type" value="Genomic_DNA"/>
</dbReference>
<proteinExistence type="predicted"/>
<dbReference type="SUPFAM" id="SSF52540">
    <property type="entry name" value="P-loop containing nucleoside triphosphate hydrolases"/>
    <property type="match status" value="1"/>
</dbReference>
<keyword evidence="3" id="KW-1185">Reference proteome</keyword>
<dbReference type="InterPro" id="IPR015927">
    <property type="entry name" value="Peptidase_S24_S26A/B/C"/>
</dbReference>
<dbReference type="GO" id="GO:0003677">
    <property type="term" value="F:DNA binding"/>
    <property type="evidence" value="ECO:0007669"/>
    <property type="project" value="InterPro"/>
</dbReference>
<gene>
    <name evidence="2" type="ORF">B5V00_00675</name>
</gene>
<dbReference type="SMART" id="SM00487">
    <property type="entry name" value="DEXDc"/>
    <property type="match status" value="1"/>
</dbReference>
<dbReference type="Pfam" id="PF00271">
    <property type="entry name" value="Helicase_C"/>
    <property type="match status" value="1"/>
</dbReference>